<evidence type="ECO:0000313" key="3">
    <source>
        <dbReference type="Proteomes" id="UP001140453"/>
    </source>
</evidence>
<protein>
    <submittedName>
        <fullName evidence="2">Uncharacterized protein</fullName>
    </submittedName>
</protein>
<keyword evidence="3" id="KW-1185">Reference proteome</keyword>
<dbReference type="OrthoDB" id="4072826at2759"/>
<feature type="region of interest" description="Disordered" evidence="1">
    <location>
        <begin position="111"/>
        <end position="143"/>
    </location>
</feature>
<proteinExistence type="predicted"/>
<sequence>MANLQLAFHPSKYKSDLRLSLEFIRAFMELWWSIPEEADEISLQVPAHSVGYPLQNETKVATRVVALAHLKDAMTQHALAEAGFKKYFVAMGEDGLMMTYWRQISTATSQLESSPASRSASREARGGSEPTSSQSKGKMPFSASKANGASYFNMTGTGTKTLEQPEPKPTNTDITKALWIMLSEDVERNKLDVLQMPFSHVEGYVPSLSRKFGAPLENRRGEIWAAFERCLWVQRGKKAQDINQASQPGGTRMATAILGPQASGRSGLPTLRWP</sequence>
<dbReference type="EMBL" id="JAPEVB010000006">
    <property type="protein sequence ID" value="KAJ4386523.1"/>
    <property type="molecule type" value="Genomic_DNA"/>
</dbReference>
<name>A0A9W8YLZ8_9PEZI</name>
<gene>
    <name evidence="2" type="ORF">N0V93_009420</name>
</gene>
<comment type="caution">
    <text evidence="2">The sequence shown here is derived from an EMBL/GenBank/DDBJ whole genome shotgun (WGS) entry which is preliminary data.</text>
</comment>
<evidence type="ECO:0000313" key="2">
    <source>
        <dbReference type="EMBL" id="KAJ4386523.1"/>
    </source>
</evidence>
<evidence type="ECO:0000256" key="1">
    <source>
        <dbReference type="SAM" id="MobiDB-lite"/>
    </source>
</evidence>
<organism evidence="2 3">
    <name type="scientific">Gnomoniopsis smithogilvyi</name>
    <dbReference type="NCBI Taxonomy" id="1191159"/>
    <lineage>
        <taxon>Eukaryota</taxon>
        <taxon>Fungi</taxon>
        <taxon>Dikarya</taxon>
        <taxon>Ascomycota</taxon>
        <taxon>Pezizomycotina</taxon>
        <taxon>Sordariomycetes</taxon>
        <taxon>Sordariomycetidae</taxon>
        <taxon>Diaporthales</taxon>
        <taxon>Gnomoniaceae</taxon>
        <taxon>Gnomoniopsis</taxon>
    </lineage>
</organism>
<dbReference type="Proteomes" id="UP001140453">
    <property type="component" value="Unassembled WGS sequence"/>
</dbReference>
<dbReference type="AlphaFoldDB" id="A0A9W8YLZ8"/>
<reference evidence="2" key="1">
    <citation type="submission" date="2022-10" db="EMBL/GenBank/DDBJ databases">
        <title>Tapping the CABI collections for fungal endophytes: first genome assemblies for Collariella, Neodidymelliopsis, Ascochyta clinopodiicola, Didymella pomorum, Didymosphaeria variabile, Neocosmospora piperis and Neocucurbitaria cava.</title>
        <authorList>
            <person name="Hill R."/>
        </authorList>
    </citation>
    <scope>NUCLEOTIDE SEQUENCE</scope>
    <source>
        <strain evidence="2">IMI 355082</strain>
    </source>
</reference>
<accession>A0A9W8YLZ8</accession>